<feature type="domain" description="Histidine kinase" evidence="15">
    <location>
        <begin position="556"/>
        <end position="768"/>
    </location>
</feature>
<organism evidence="17 18">
    <name type="scientific">Pseudooceanicola lipolyticus</name>
    <dbReference type="NCBI Taxonomy" id="2029104"/>
    <lineage>
        <taxon>Bacteria</taxon>
        <taxon>Pseudomonadati</taxon>
        <taxon>Pseudomonadota</taxon>
        <taxon>Alphaproteobacteria</taxon>
        <taxon>Rhodobacterales</taxon>
        <taxon>Paracoccaceae</taxon>
        <taxon>Pseudooceanicola</taxon>
    </lineage>
</organism>
<dbReference type="InterPro" id="IPR005467">
    <property type="entry name" value="His_kinase_dom"/>
</dbReference>
<dbReference type="Gene3D" id="3.30.450.20">
    <property type="entry name" value="PAS domain"/>
    <property type="match status" value="2"/>
</dbReference>
<dbReference type="InterPro" id="IPR029151">
    <property type="entry name" value="Sensor-like_sf"/>
</dbReference>
<evidence type="ECO:0000259" key="16">
    <source>
        <dbReference type="PROSITE" id="PS50113"/>
    </source>
</evidence>
<keyword evidence="12" id="KW-0902">Two-component regulatory system</keyword>
<gene>
    <name evidence="17" type="ORF">CVM52_19665</name>
</gene>
<comment type="subcellular location">
    <subcellularLocation>
        <location evidence="2">Cell membrane</location>
        <topology evidence="2">Multi-pass membrane protein</topology>
    </subcellularLocation>
</comment>
<feature type="transmembrane region" description="Helical" evidence="14">
    <location>
        <begin position="341"/>
        <end position="363"/>
    </location>
</feature>
<dbReference type="Pfam" id="PF02518">
    <property type="entry name" value="HATPase_c"/>
    <property type="match status" value="1"/>
</dbReference>
<keyword evidence="10" id="KW-0067">ATP-binding</keyword>
<keyword evidence="11 14" id="KW-1133">Transmembrane helix</keyword>
<evidence type="ECO:0000256" key="6">
    <source>
        <dbReference type="ARBA" id="ARBA00022679"/>
    </source>
</evidence>
<dbReference type="InterPro" id="IPR003594">
    <property type="entry name" value="HATPase_dom"/>
</dbReference>
<dbReference type="AlphaFoldDB" id="A0A2M8IWN9"/>
<evidence type="ECO:0000256" key="9">
    <source>
        <dbReference type="ARBA" id="ARBA00022777"/>
    </source>
</evidence>
<dbReference type="InterPro" id="IPR003661">
    <property type="entry name" value="HisK_dim/P_dom"/>
</dbReference>
<evidence type="ECO:0000313" key="18">
    <source>
        <dbReference type="Proteomes" id="UP000231553"/>
    </source>
</evidence>
<dbReference type="Pfam" id="PF02743">
    <property type="entry name" value="dCache_1"/>
    <property type="match status" value="1"/>
</dbReference>
<dbReference type="CDD" id="cd00082">
    <property type="entry name" value="HisKA"/>
    <property type="match status" value="1"/>
</dbReference>
<evidence type="ECO:0000256" key="12">
    <source>
        <dbReference type="ARBA" id="ARBA00023012"/>
    </source>
</evidence>
<dbReference type="InterPro" id="IPR036890">
    <property type="entry name" value="HATPase_C_sf"/>
</dbReference>
<dbReference type="InterPro" id="IPR001610">
    <property type="entry name" value="PAC"/>
</dbReference>
<dbReference type="CDD" id="cd00130">
    <property type="entry name" value="PAS"/>
    <property type="match status" value="1"/>
</dbReference>
<evidence type="ECO:0000256" key="4">
    <source>
        <dbReference type="ARBA" id="ARBA00022475"/>
    </source>
</evidence>
<dbReference type="InterPro" id="IPR033479">
    <property type="entry name" value="dCache_1"/>
</dbReference>
<dbReference type="GO" id="GO:0000155">
    <property type="term" value="F:phosphorelay sensor kinase activity"/>
    <property type="evidence" value="ECO:0007669"/>
    <property type="project" value="InterPro"/>
</dbReference>
<evidence type="ECO:0000256" key="11">
    <source>
        <dbReference type="ARBA" id="ARBA00022989"/>
    </source>
</evidence>
<dbReference type="InterPro" id="IPR000700">
    <property type="entry name" value="PAS-assoc_C"/>
</dbReference>
<dbReference type="Pfam" id="PF13426">
    <property type="entry name" value="PAS_9"/>
    <property type="match status" value="1"/>
</dbReference>
<protein>
    <recommendedName>
        <fullName evidence="3">histidine kinase</fullName>
        <ecNumber evidence="3">2.7.13.3</ecNumber>
    </recommendedName>
</protein>
<dbReference type="GO" id="GO:0005886">
    <property type="term" value="C:plasma membrane"/>
    <property type="evidence" value="ECO:0007669"/>
    <property type="project" value="UniProtKB-SubCell"/>
</dbReference>
<dbReference type="SMART" id="SM00388">
    <property type="entry name" value="HisKA"/>
    <property type="match status" value="1"/>
</dbReference>
<comment type="catalytic activity">
    <reaction evidence="1">
        <text>ATP + protein L-histidine = ADP + protein N-phospho-L-histidine.</text>
        <dbReference type="EC" id="2.7.13.3"/>
    </reaction>
</comment>
<dbReference type="RefSeq" id="WP_100164134.1">
    <property type="nucleotide sequence ID" value="NZ_PGTB01000126.1"/>
</dbReference>
<dbReference type="InterPro" id="IPR036097">
    <property type="entry name" value="HisK_dim/P_sf"/>
</dbReference>
<dbReference type="CDD" id="cd12913">
    <property type="entry name" value="PDC1_MCP_like"/>
    <property type="match status" value="1"/>
</dbReference>
<dbReference type="OrthoDB" id="9795133at2"/>
<dbReference type="SUPFAM" id="SSF47384">
    <property type="entry name" value="Homodimeric domain of signal transducing histidine kinase"/>
    <property type="match status" value="1"/>
</dbReference>
<keyword evidence="6" id="KW-0808">Transferase</keyword>
<dbReference type="PROSITE" id="PS50109">
    <property type="entry name" value="HIS_KIN"/>
    <property type="match status" value="1"/>
</dbReference>
<dbReference type="InterPro" id="IPR035965">
    <property type="entry name" value="PAS-like_dom_sf"/>
</dbReference>
<evidence type="ECO:0000313" key="17">
    <source>
        <dbReference type="EMBL" id="PJE34947.1"/>
    </source>
</evidence>
<evidence type="ECO:0000256" key="1">
    <source>
        <dbReference type="ARBA" id="ARBA00000085"/>
    </source>
</evidence>
<feature type="domain" description="PAC" evidence="16">
    <location>
        <begin position="484"/>
        <end position="536"/>
    </location>
</feature>
<evidence type="ECO:0000256" key="3">
    <source>
        <dbReference type="ARBA" id="ARBA00012438"/>
    </source>
</evidence>
<evidence type="ECO:0000256" key="14">
    <source>
        <dbReference type="SAM" id="Phobius"/>
    </source>
</evidence>
<dbReference type="CDD" id="cd12912">
    <property type="entry name" value="PDC2_MCP_like"/>
    <property type="match status" value="1"/>
</dbReference>
<keyword evidence="5" id="KW-0597">Phosphoprotein</keyword>
<dbReference type="PANTHER" id="PTHR43065">
    <property type="entry name" value="SENSOR HISTIDINE KINASE"/>
    <property type="match status" value="1"/>
</dbReference>
<dbReference type="InterPro" id="IPR000014">
    <property type="entry name" value="PAS"/>
</dbReference>
<dbReference type="Proteomes" id="UP000231553">
    <property type="component" value="Unassembled WGS sequence"/>
</dbReference>
<dbReference type="SUPFAM" id="SSF103190">
    <property type="entry name" value="Sensory domain-like"/>
    <property type="match status" value="1"/>
</dbReference>
<keyword evidence="18" id="KW-1185">Reference proteome</keyword>
<dbReference type="GO" id="GO:0005524">
    <property type="term" value="F:ATP binding"/>
    <property type="evidence" value="ECO:0007669"/>
    <property type="project" value="UniProtKB-KW"/>
</dbReference>
<dbReference type="EMBL" id="PGTB01000126">
    <property type="protein sequence ID" value="PJE34947.1"/>
    <property type="molecule type" value="Genomic_DNA"/>
</dbReference>
<dbReference type="SUPFAM" id="SSF55785">
    <property type="entry name" value="PYP-like sensor domain (PAS domain)"/>
    <property type="match status" value="1"/>
</dbReference>
<dbReference type="SMART" id="SM00086">
    <property type="entry name" value="PAC"/>
    <property type="match status" value="2"/>
</dbReference>
<evidence type="ECO:0000256" key="8">
    <source>
        <dbReference type="ARBA" id="ARBA00022741"/>
    </source>
</evidence>
<dbReference type="EC" id="2.7.13.3" evidence="3"/>
<keyword evidence="7 14" id="KW-0812">Transmembrane</keyword>
<reference evidence="17 18" key="1">
    <citation type="journal article" date="2018" name="Int. J. Syst. Evol. Microbiol.">
        <title>Pseudooceanicola lipolyticus sp. nov., a marine alphaproteobacterium, reclassification of Oceanicola flagellatus as Pseudooceanicola flagellatus comb. nov. and emended description of the genus Pseudooceanicola.</title>
        <authorList>
            <person name="Huang M.-M."/>
            <person name="Guo L.-L."/>
            <person name="Wu Y.-H."/>
            <person name="Lai Q.-L."/>
            <person name="Shao Z.-Z."/>
            <person name="Wang C.-S."/>
            <person name="Wu M."/>
            <person name="Xu X.-W."/>
        </authorList>
    </citation>
    <scope>NUCLEOTIDE SEQUENCE [LARGE SCALE GENOMIC DNA]</scope>
    <source>
        <strain evidence="17 18">157</strain>
    </source>
</reference>
<dbReference type="PROSITE" id="PS50113">
    <property type="entry name" value="PAC"/>
    <property type="match status" value="1"/>
</dbReference>
<dbReference type="InterPro" id="IPR004358">
    <property type="entry name" value="Sig_transdc_His_kin-like_C"/>
</dbReference>
<dbReference type="Pfam" id="PF00512">
    <property type="entry name" value="HisKA"/>
    <property type="match status" value="1"/>
</dbReference>
<proteinExistence type="predicted"/>
<evidence type="ECO:0000256" key="5">
    <source>
        <dbReference type="ARBA" id="ARBA00022553"/>
    </source>
</evidence>
<dbReference type="SUPFAM" id="SSF55874">
    <property type="entry name" value="ATPase domain of HSP90 chaperone/DNA topoisomerase II/histidine kinase"/>
    <property type="match status" value="1"/>
</dbReference>
<keyword evidence="13 14" id="KW-0472">Membrane</keyword>
<evidence type="ECO:0000256" key="2">
    <source>
        <dbReference type="ARBA" id="ARBA00004651"/>
    </source>
</evidence>
<evidence type="ECO:0000256" key="13">
    <source>
        <dbReference type="ARBA" id="ARBA00023136"/>
    </source>
</evidence>
<keyword evidence="8" id="KW-0547">Nucleotide-binding</keyword>
<keyword evidence="9 17" id="KW-0418">Kinase</keyword>
<dbReference type="SMART" id="SM00387">
    <property type="entry name" value="HATPase_c"/>
    <property type="match status" value="1"/>
</dbReference>
<dbReference type="Gene3D" id="1.10.287.130">
    <property type="match status" value="1"/>
</dbReference>
<dbReference type="Gene3D" id="3.30.565.10">
    <property type="entry name" value="Histidine kinase-like ATPase, C-terminal domain"/>
    <property type="match status" value="1"/>
</dbReference>
<evidence type="ECO:0000256" key="7">
    <source>
        <dbReference type="ARBA" id="ARBA00022692"/>
    </source>
</evidence>
<accession>A0A2M8IWN9</accession>
<dbReference type="PRINTS" id="PR00344">
    <property type="entry name" value="BCTRLSENSOR"/>
</dbReference>
<dbReference type="PANTHER" id="PTHR43065:SF10">
    <property type="entry name" value="PEROXIDE STRESS-ACTIVATED HISTIDINE KINASE MAK3"/>
    <property type="match status" value="1"/>
</dbReference>
<evidence type="ECO:0000259" key="15">
    <source>
        <dbReference type="PROSITE" id="PS50109"/>
    </source>
</evidence>
<sequence>MKTSLGTILVIGLAGLQLMAVLLIISTSYVTSERALIGHARDLLSDVGTNTIEHSKGFLQPAHGAAELAANLAQNDVVASDNPQLLEQLFFQQLQLSPQFSGIFYGNRAGEFVYVMRSDDAGPYRSKFVSFDGDVRDTQLIWRDEEFSVVSRRSDPTDTYDPRTRPWYLRAEADQNTIWTDPYIFYSSQQPGITLASPVFGSDGTINGVMGVDIEISDISDFLSMLRVGSTGKALIIHRNGDVIAHPDQQFIRTPGPDGTLRFAKIWELEDPIARSAFSPLYREGALFTPQEMSSQFTHDGETYVSVVKPIISRELPWTIAVYAPENDFTAVIKRNRLNNIWIAIAVSAITALIGLLMANYIYRPVRAFAVRSALISQGELDPSEPLPKTYKELERANATLMQQIAARKQTEFEYGQTFDMASRPIAHLAPETGAVLRANPKFCELTGYTPQELSELCLADIALDGPAETFAHLDAAQSDTPPANQEMRLIRKGGRRLWVKFNAFMVRDEGGKALYAVAMVDDITGAIAKERQIQQLSRELSHFSRGHMMGQLASGLAHELNQPLAAIAQNADAARLAAERAGEADAELRTILQEIEEQSLRAGDIIRALRSFVKKDTAERTVFDFPELIEQARRLVLPEATEAEVDVRIEVEGQTEVYGNRTQIAQVIVNLLRNAVEALGGVDQEARRVVVRAARDGDKVHVSVTDNGPGIAPGLTLFSEFETTKPDGMGLGLSICRSIVAANGGRLWHDASHADGARFCFVLPASRAGSAARGSRAA</sequence>
<dbReference type="NCBIfam" id="TIGR00229">
    <property type="entry name" value="sensory_box"/>
    <property type="match status" value="1"/>
</dbReference>
<comment type="caution">
    <text evidence="17">The sequence shown here is derived from an EMBL/GenBank/DDBJ whole genome shotgun (WGS) entry which is preliminary data.</text>
</comment>
<keyword evidence="4" id="KW-1003">Cell membrane</keyword>
<name>A0A2M8IWN9_9RHOB</name>
<evidence type="ECO:0000256" key="10">
    <source>
        <dbReference type="ARBA" id="ARBA00022840"/>
    </source>
</evidence>